<feature type="compositionally biased region" description="Polar residues" evidence="9">
    <location>
        <begin position="503"/>
        <end position="513"/>
    </location>
</feature>
<dbReference type="PANTHER" id="PTHR28118:SF1">
    <property type="entry name" value="POLYNUCLEOTIDE 5'-TRIPHOSPHATASE CTL1-RELATED"/>
    <property type="match status" value="1"/>
</dbReference>
<dbReference type="GO" id="GO:0031533">
    <property type="term" value="C:mRNA capping enzyme complex"/>
    <property type="evidence" value="ECO:0007669"/>
    <property type="project" value="UniProtKB-UniRule"/>
</dbReference>
<evidence type="ECO:0000259" key="10">
    <source>
        <dbReference type="Pfam" id="PF02940"/>
    </source>
</evidence>
<dbReference type="SUPFAM" id="SSF55154">
    <property type="entry name" value="CYTH-like phosphatases"/>
    <property type="match status" value="1"/>
</dbReference>
<evidence type="ECO:0000256" key="8">
    <source>
        <dbReference type="RuleBase" id="RU367053"/>
    </source>
</evidence>
<keyword evidence="12" id="KW-1185">Reference proteome</keyword>
<comment type="similarity">
    <text evidence="3 8">Belongs to the fungal TPase family.</text>
</comment>
<evidence type="ECO:0000313" key="12">
    <source>
        <dbReference type="Proteomes" id="UP001301958"/>
    </source>
</evidence>
<reference evidence="11" key="2">
    <citation type="submission" date="2023-05" db="EMBL/GenBank/DDBJ databases">
        <authorList>
            <consortium name="Lawrence Berkeley National Laboratory"/>
            <person name="Steindorff A."/>
            <person name="Hensen N."/>
            <person name="Bonometti L."/>
            <person name="Westerberg I."/>
            <person name="Brannstrom I.O."/>
            <person name="Guillou S."/>
            <person name="Cros-Aarteil S."/>
            <person name="Calhoun S."/>
            <person name="Haridas S."/>
            <person name="Kuo A."/>
            <person name="Mondo S."/>
            <person name="Pangilinan J."/>
            <person name="Riley R."/>
            <person name="Labutti K."/>
            <person name="Andreopoulos B."/>
            <person name="Lipzen A."/>
            <person name="Chen C."/>
            <person name="Yanf M."/>
            <person name="Daum C."/>
            <person name="Ng V."/>
            <person name="Clum A."/>
            <person name="Ohm R."/>
            <person name="Martin F."/>
            <person name="Silar P."/>
            <person name="Natvig D."/>
            <person name="Lalanne C."/>
            <person name="Gautier V."/>
            <person name="Ament-Velasquez S.L."/>
            <person name="Kruys A."/>
            <person name="Hutchinson M.I."/>
            <person name="Powell A.J."/>
            <person name="Barry K."/>
            <person name="Miller A.N."/>
            <person name="Grigoriev I.V."/>
            <person name="Debuchy R."/>
            <person name="Gladieux P."/>
            <person name="Thoren M.H."/>
            <person name="Johannesson H."/>
        </authorList>
    </citation>
    <scope>NUCLEOTIDE SEQUENCE</scope>
    <source>
        <strain evidence="11">CBS 990.96</strain>
    </source>
</reference>
<feature type="compositionally biased region" description="Pro residues" evidence="9">
    <location>
        <begin position="11"/>
        <end position="27"/>
    </location>
</feature>
<feature type="compositionally biased region" description="Basic and acidic residues" evidence="9">
    <location>
        <begin position="398"/>
        <end position="432"/>
    </location>
</feature>
<evidence type="ECO:0000313" key="11">
    <source>
        <dbReference type="EMBL" id="KAK4225422.1"/>
    </source>
</evidence>
<reference evidence="11" key="1">
    <citation type="journal article" date="2023" name="Mol. Phylogenet. Evol.">
        <title>Genome-scale phylogeny and comparative genomics of the fungal order Sordariales.</title>
        <authorList>
            <person name="Hensen N."/>
            <person name="Bonometti L."/>
            <person name="Westerberg I."/>
            <person name="Brannstrom I.O."/>
            <person name="Guillou S."/>
            <person name="Cros-Aarteil S."/>
            <person name="Calhoun S."/>
            <person name="Haridas S."/>
            <person name="Kuo A."/>
            <person name="Mondo S."/>
            <person name="Pangilinan J."/>
            <person name="Riley R."/>
            <person name="LaButti K."/>
            <person name="Andreopoulos B."/>
            <person name="Lipzen A."/>
            <person name="Chen C."/>
            <person name="Yan M."/>
            <person name="Daum C."/>
            <person name="Ng V."/>
            <person name="Clum A."/>
            <person name="Steindorff A."/>
            <person name="Ohm R.A."/>
            <person name="Martin F."/>
            <person name="Silar P."/>
            <person name="Natvig D.O."/>
            <person name="Lalanne C."/>
            <person name="Gautier V."/>
            <person name="Ament-Velasquez S.L."/>
            <person name="Kruys A."/>
            <person name="Hutchinson M.I."/>
            <person name="Powell A.J."/>
            <person name="Barry K."/>
            <person name="Miller A.N."/>
            <person name="Grigoriev I.V."/>
            <person name="Debuchy R."/>
            <person name="Gladieux P."/>
            <person name="Hiltunen Thoren M."/>
            <person name="Johannesson H."/>
        </authorList>
    </citation>
    <scope>NUCLEOTIDE SEQUENCE</scope>
    <source>
        <strain evidence="11">CBS 990.96</strain>
    </source>
</reference>
<feature type="compositionally biased region" description="Pro residues" evidence="9">
    <location>
        <begin position="309"/>
        <end position="318"/>
    </location>
</feature>
<name>A0AAN7GUY6_9PEZI</name>
<sequence>MDLRGILNDNGPPPASRPSLPPQPPTPQLQQHQQHQQAVHQRPQPPLLPSTPIQTNPQQSFRDYPQGPSQHSPTRHVSQDYGGGPRPSVAFASPTQYQQAGPYASRPAPPPLQPMPPAELRSPSVSSGPVPPSPYQQTPTSSISTPGGYPFPQQHPQHQTPTSPVSRQQYPPPSAYPRDVYGQSPVVAGMTGPPGSAPYMQSSHVPQTPPIGTPGGAPAYIQRSQSTHSTPTPTSAHSQPVNYGAPFGHGSPVATPHPPPQPSQPPTPGGVGPGPVSARPAQVVGYGPPSSPYQQRIPPGNFHPTSQKSPPPPPPPLLPRHSSVQNVYDPPTQDPPRVPLPPQSDGRGRSLSVSPKTRVPSLPSSSGRPGSLVSDLNYQQQHNQIPHPPPNMATILEMDVKSTQDHRASTPAKRKLDDRELRPDEMEKRDTRPPPFRDTNGRPQYSDAAPPAASRPNVPTRKEIKKRRVYSNPPLWAQTIQDLQGRPLKHGNTTLYRHILTSATQINGRTDPQASRHASPEEKRSIAPREAPASQPLHAAPPDPFAVNYLNGPLGHWEPSITNSIPPDSIAKTVADFLFHKVVLNSNHEDMMSRNVKFEIEAKLGTILENPSKTRIRLPVESECVLSEGFGFRSSMTEAQHRSFNTWLNQLVHDTFPEHPNNKRPGQTPRVPVEYQHRREVDKFVEIPNEIRDRYIPECILNLSNNKMPKIRITHDQKTDKILARIIKARVADASLHLPKLPFDCRISVNLEWEWDGPVEELDRIVAAAASRAPLHQRNKDRLSYRHCFYQVDLTQVGSPGNNIKEHELEVEIDAAAVVDQGRRAQSGQPHLYLELVSGLVNNIRVLAQKATEFRP</sequence>
<feature type="compositionally biased region" description="Pro residues" evidence="9">
    <location>
        <begin position="107"/>
        <end position="117"/>
    </location>
</feature>
<feature type="compositionally biased region" description="Low complexity" evidence="9">
    <location>
        <begin position="358"/>
        <end position="385"/>
    </location>
</feature>
<dbReference type="Pfam" id="PF02940">
    <property type="entry name" value="mRNA_triPase"/>
    <property type="match status" value="1"/>
</dbReference>
<feature type="compositionally biased region" description="Polar residues" evidence="9">
    <location>
        <begin position="51"/>
        <end position="76"/>
    </location>
</feature>
<comment type="function">
    <text evidence="8">First step of mRNA capping. Converts the 5'-triphosphate end of a nascent mRNA chain into a diphosphate end.</text>
</comment>
<keyword evidence="6 8" id="KW-0539">Nucleus</keyword>
<dbReference type="CDD" id="cd07470">
    <property type="entry name" value="CYTH-like_mRNA_RTPase"/>
    <property type="match status" value="1"/>
</dbReference>
<comment type="caution">
    <text evidence="11">The sequence shown here is derived from an EMBL/GenBank/DDBJ whole genome shotgun (WGS) entry which is preliminary data.</text>
</comment>
<dbReference type="GO" id="GO:0004651">
    <property type="term" value="F:polynucleotide 5'-phosphatase activity"/>
    <property type="evidence" value="ECO:0007669"/>
    <property type="project" value="UniProtKB-UniRule"/>
</dbReference>
<organism evidence="11 12">
    <name type="scientific">Podospora fimiseda</name>
    <dbReference type="NCBI Taxonomy" id="252190"/>
    <lineage>
        <taxon>Eukaryota</taxon>
        <taxon>Fungi</taxon>
        <taxon>Dikarya</taxon>
        <taxon>Ascomycota</taxon>
        <taxon>Pezizomycotina</taxon>
        <taxon>Sordariomycetes</taxon>
        <taxon>Sordariomycetidae</taxon>
        <taxon>Sordariales</taxon>
        <taxon>Podosporaceae</taxon>
        <taxon>Podospora</taxon>
    </lineage>
</organism>
<comment type="cofactor">
    <cofactor evidence="1 8">
        <name>Mg(2+)</name>
        <dbReference type="ChEBI" id="CHEBI:18420"/>
    </cofactor>
</comment>
<dbReference type="PANTHER" id="PTHR28118">
    <property type="entry name" value="POLYNUCLEOTIDE 5'-TRIPHOSPHATASE-RELATED"/>
    <property type="match status" value="1"/>
</dbReference>
<dbReference type="Gene3D" id="3.20.100.10">
    <property type="entry name" value="mRNA triphosphatase Cet1-like"/>
    <property type="match status" value="1"/>
</dbReference>
<evidence type="ECO:0000256" key="3">
    <source>
        <dbReference type="ARBA" id="ARBA00006345"/>
    </source>
</evidence>
<feature type="domain" description="mRNA triphosphatase Cet1-like" evidence="10">
    <location>
        <begin position="568"/>
        <end position="813"/>
    </location>
</feature>
<dbReference type="AlphaFoldDB" id="A0AAN7GUY6"/>
<dbReference type="InterPro" id="IPR004206">
    <property type="entry name" value="mRNA_triPase_Cet1"/>
</dbReference>
<feature type="compositionally biased region" description="Basic and acidic residues" evidence="9">
    <location>
        <begin position="518"/>
        <end position="527"/>
    </location>
</feature>
<feature type="compositionally biased region" description="Low complexity" evidence="9">
    <location>
        <begin position="135"/>
        <end position="162"/>
    </location>
</feature>
<comment type="subcellular location">
    <subcellularLocation>
        <location evidence="2 8">Nucleus</location>
    </subcellularLocation>
</comment>
<comment type="catalytic activity">
    <reaction evidence="7">
        <text>a 5'-end triphospho-ribonucleoside in mRNA + H2O = a 5'-end diphospho-ribonucleoside in mRNA + phosphate + H(+)</text>
        <dbReference type="Rhea" id="RHEA:67004"/>
        <dbReference type="Rhea" id="RHEA-COMP:17164"/>
        <dbReference type="Rhea" id="RHEA-COMP:17165"/>
        <dbReference type="ChEBI" id="CHEBI:15377"/>
        <dbReference type="ChEBI" id="CHEBI:15378"/>
        <dbReference type="ChEBI" id="CHEBI:43474"/>
        <dbReference type="ChEBI" id="CHEBI:167616"/>
        <dbReference type="ChEBI" id="CHEBI:167618"/>
        <dbReference type="EC" id="3.6.1.74"/>
    </reaction>
    <physiologicalReaction direction="left-to-right" evidence="7">
        <dbReference type="Rhea" id="RHEA:67005"/>
    </physiologicalReaction>
</comment>
<dbReference type="InterPro" id="IPR040343">
    <property type="entry name" value="Cet1/Ctl1"/>
</dbReference>
<dbReference type="EC" id="3.6.1.74" evidence="8"/>
<proteinExistence type="inferred from homology"/>
<keyword evidence="8" id="KW-0506">mRNA capping</keyword>
<feature type="compositionally biased region" description="Pro residues" evidence="9">
    <location>
        <begin position="332"/>
        <end position="342"/>
    </location>
</feature>
<evidence type="ECO:0000256" key="9">
    <source>
        <dbReference type="SAM" id="MobiDB-lite"/>
    </source>
</evidence>
<evidence type="ECO:0000256" key="1">
    <source>
        <dbReference type="ARBA" id="ARBA00001946"/>
    </source>
</evidence>
<feature type="region of interest" description="Disordered" evidence="9">
    <location>
        <begin position="503"/>
        <end position="544"/>
    </location>
</feature>
<dbReference type="InterPro" id="IPR037009">
    <property type="entry name" value="mRNA_triPase_Cet1_sf"/>
</dbReference>
<evidence type="ECO:0000256" key="6">
    <source>
        <dbReference type="ARBA" id="ARBA00023242"/>
    </source>
</evidence>
<feature type="compositionally biased region" description="Low complexity" evidence="9">
    <location>
        <begin position="28"/>
        <end position="42"/>
    </location>
</feature>
<evidence type="ECO:0000256" key="7">
    <source>
        <dbReference type="ARBA" id="ARBA00047740"/>
    </source>
</evidence>
<dbReference type="GO" id="GO:0140818">
    <property type="term" value="F:mRNA 5'-triphosphate monophosphatase activity"/>
    <property type="evidence" value="ECO:0007669"/>
    <property type="project" value="UniProtKB-EC"/>
</dbReference>
<feature type="compositionally biased region" description="Pro residues" evidence="9">
    <location>
        <begin position="255"/>
        <end position="268"/>
    </location>
</feature>
<keyword evidence="4 8" id="KW-0507">mRNA processing</keyword>
<protein>
    <recommendedName>
        <fullName evidence="8">mRNA-capping enzyme subunit beta</fullName>
        <ecNumber evidence="8">3.6.1.74</ecNumber>
    </recommendedName>
    <alternativeName>
        <fullName evidence="8">mRNA 5'-phosphatase</fullName>
    </alternativeName>
    <alternativeName>
        <fullName evidence="8">mRNA 5'-triphosphate monophosphatase</fullName>
    </alternativeName>
</protein>
<evidence type="ECO:0000256" key="2">
    <source>
        <dbReference type="ARBA" id="ARBA00004123"/>
    </source>
</evidence>
<evidence type="ECO:0000256" key="5">
    <source>
        <dbReference type="ARBA" id="ARBA00022801"/>
    </source>
</evidence>
<gene>
    <name evidence="11" type="ORF">QBC38DRAFT_264371</name>
</gene>
<dbReference type="Proteomes" id="UP001301958">
    <property type="component" value="Unassembled WGS sequence"/>
</dbReference>
<accession>A0AAN7GUY6</accession>
<feature type="compositionally biased region" description="Low complexity" evidence="9">
    <location>
        <begin position="216"/>
        <end position="240"/>
    </location>
</feature>
<dbReference type="InterPro" id="IPR033469">
    <property type="entry name" value="CYTH-like_dom_sf"/>
</dbReference>
<feature type="region of interest" description="Disordered" evidence="9">
    <location>
        <begin position="1"/>
        <end position="470"/>
    </location>
</feature>
<dbReference type="GO" id="GO:0006370">
    <property type="term" value="P:7-methylguanosine mRNA capping"/>
    <property type="evidence" value="ECO:0007669"/>
    <property type="project" value="UniProtKB-UniRule"/>
</dbReference>
<comment type="subunit">
    <text evidence="8">Heterodimer. The mRNA-capping enzyme is composed of two separate chains alpha and beta, respectively a mRNA guanylyltransferase and an mRNA 5'-triphosphate monophosphatase.</text>
</comment>
<evidence type="ECO:0000256" key="4">
    <source>
        <dbReference type="ARBA" id="ARBA00022664"/>
    </source>
</evidence>
<keyword evidence="5 8" id="KW-0378">Hydrolase</keyword>
<dbReference type="EMBL" id="MU865367">
    <property type="protein sequence ID" value="KAK4225422.1"/>
    <property type="molecule type" value="Genomic_DNA"/>
</dbReference>